<dbReference type="AlphaFoldDB" id="A0A4P2VPI4"/>
<organism evidence="1 2">
    <name type="scientific">Fluviispira sanaruensis</name>
    <dbReference type="NCBI Taxonomy" id="2493639"/>
    <lineage>
        <taxon>Bacteria</taxon>
        <taxon>Pseudomonadati</taxon>
        <taxon>Bdellovibrionota</taxon>
        <taxon>Oligoflexia</taxon>
        <taxon>Silvanigrellales</taxon>
        <taxon>Silvanigrellaceae</taxon>
        <taxon>Fluviispira</taxon>
    </lineage>
</organism>
<sequence>MNKVWIISAIIILSVLKTSNLYADENIILSDSWGMSFGFRGRGALRSAGKSFSLRNSPDQSSENQAASAAAYSIDSLSVKFSLELRDWVSLKTRVDYYWNSSFIYNLYPKDYEQNKFHLRDFYLSFPSNTKMSSFWIGRRTFEFENIYLFQLDNPFNQIELQGFGYENEVFQASIALNNESLFTTGRDINGNQVLDSDNNPQLFQEHDLIITAFFSGKFLLSEGKIFQPVFALRYYQELTKQENDSNNVKLDTVVNSSSFMVGGIFSRPLADGLKGHTTVWFQSLPTDKNVRPYNNAVSSSYMGKGRVPPNYPQNTIGILDSSEFYFTPYAGVLSGIILLNNTYASELPVLKIADDKKSLEHDGTQTSRLANRLSVDIQPVYFITRNWQLGLDLSLVYVSRKLIASDANSVVITPILKYSFDKKLRTNQYFFFSCSFGYYDWKIKAYPDGTKTQNLFTTQSGINFLL</sequence>
<dbReference type="GO" id="GO:0015288">
    <property type="term" value="F:porin activity"/>
    <property type="evidence" value="ECO:0007669"/>
    <property type="project" value="InterPro"/>
</dbReference>
<proteinExistence type="predicted"/>
<dbReference type="KEGG" id="sbf:JCM31447_25670"/>
<evidence type="ECO:0000313" key="2">
    <source>
        <dbReference type="Proteomes" id="UP000291236"/>
    </source>
</evidence>
<dbReference type="OrthoDB" id="5289839at2"/>
<dbReference type="GO" id="GO:0016020">
    <property type="term" value="C:membrane"/>
    <property type="evidence" value="ECO:0007669"/>
    <property type="project" value="InterPro"/>
</dbReference>
<keyword evidence="2" id="KW-1185">Reference proteome</keyword>
<dbReference type="GO" id="GO:0034219">
    <property type="term" value="P:carbohydrate transmembrane transport"/>
    <property type="evidence" value="ECO:0007669"/>
    <property type="project" value="InterPro"/>
</dbReference>
<evidence type="ECO:0000313" key="1">
    <source>
        <dbReference type="EMBL" id="BBH54110.1"/>
    </source>
</evidence>
<dbReference type="InterPro" id="IPR036998">
    <property type="entry name" value="Porin_LamB_sf"/>
</dbReference>
<dbReference type="EMBL" id="AP019368">
    <property type="protein sequence ID" value="BBH54110.1"/>
    <property type="molecule type" value="Genomic_DNA"/>
</dbReference>
<reference evidence="1 2" key="1">
    <citation type="submission" date="2018-12" db="EMBL/GenBank/DDBJ databases">
        <title>Rubrispira sanarue gen. nov., sp., nov., a member of the order Silvanigrellales, isolated from a brackish lake in Hamamatsu Japan.</title>
        <authorList>
            <person name="Maejima Y."/>
            <person name="Iino T."/>
            <person name="Muraguchi Y."/>
            <person name="Fukuda K."/>
            <person name="Nojiri H."/>
            <person name="Ohkuma M."/>
            <person name="Moriuchi R."/>
            <person name="Dohra H."/>
            <person name="Kimbara K."/>
            <person name="Shintani M."/>
        </authorList>
    </citation>
    <scope>NUCLEOTIDE SEQUENCE [LARGE SCALE GENOMIC DNA]</scope>
    <source>
        <strain evidence="1 2">RF1110005</strain>
    </source>
</reference>
<accession>A0A4P2VPI4</accession>
<dbReference type="Gene3D" id="2.40.170.10">
    <property type="entry name" value="Porin, LamB type"/>
    <property type="match status" value="1"/>
</dbReference>
<name>A0A4P2VPI4_FLUSA</name>
<dbReference type="Proteomes" id="UP000291236">
    <property type="component" value="Chromosome"/>
</dbReference>
<dbReference type="RefSeq" id="WP_130611238.1">
    <property type="nucleotide sequence ID" value="NZ_AP019368.1"/>
</dbReference>
<protein>
    <submittedName>
        <fullName evidence="1">Uncharacterized protein</fullName>
    </submittedName>
</protein>
<gene>
    <name evidence="1" type="ORF">JCM31447_25670</name>
</gene>